<evidence type="ECO:0000256" key="6">
    <source>
        <dbReference type="ARBA" id="ARBA00022741"/>
    </source>
</evidence>
<evidence type="ECO:0000256" key="12">
    <source>
        <dbReference type="HAMAP-Rule" id="MF_00036"/>
    </source>
</evidence>
<evidence type="ECO:0000256" key="1">
    <source>
        <dbReference type="ARBA" id="ARBA00008226"/>
    </source>
</evidence>
<dbReference type="FunFam" id="3.30.980.10:FF:000004">
    <property type="entry name" value="Alanine--tRNA ligase, cytoplasmic"/>
    <property type="match status" value="1"/>
</dbReference>
<dbReference type="SUPFAM" id="SSF101353">
    <property type="entry name" value="Putative anticodon-binding domain of alanyl-tRNA synthetase (AlaRS)"/>
    <property type="match status" value="1"/>
</dbReference>
<dbReference type="Gene3D" id="2.40.30.130">
    <property type="match status" value="1"/>
</dbReference>
<dbReference type="PANTHER" id="PTHR11777:SF9">
    <property type="entry name" value="ALANINE--TRNA LIGASE, CYTOPLASMIC"/>
    <property type="match status" value="1"/>
</dbReference>
<evidence type="ECO:0000256" key="4">
    <source>
        <dbReference type="ARBA" id="ARBA00022598"/>
    </source>
</evidence>
<keyword evidence="6 12" id="KW-0547">Nucleotide-binding</keyword>
<evidence type="ECO:0000256" key="11">
    <source>
        <dbReference type="ARBA" id="ARBA00023146"/>
    </source>
</evidence>
<dbReference type="GO" id="GO:0008270">
    <property type="term" value="F:zinc ion binding"/>
    <property type="evidence" value="ECO:0007669"/>
    <property type="project" value="UniProtKB-UniRule"/>
</dbReference>
<dbReference type="AlphaFoldDB" id="A0A7C4E0B7"/>
<organism evidence="15">
    <name type="scientific">Caldiarchaeum subterraneum</name>
    <dbReference type="NCBI Taxonomy" id="311458"/>
    <lineage>
        <taxon>Archaea</taxon>
        <taxon>Nitrososphaerota</taxon>
        <taxon>Candidatus Caldarchaeales</taxon>
        <taxon>Candidatus Caldarchaeaceae</taxon>
        <taxon>Candidatus Caldarchaeum</taxon>
    </lineage>
</organism>
<evidence type="ECO:0000256" key="3">
    <source>
        <dbReference type="ARBA" id="ARBA00022555"/>
    </source>
</evidence>
<keyword evidence="2 12" id="KW-0963">Cytoplasm</keyword>
<comment type="similarity">
    <text evidence="1 12">Belongs to the class-II aminoacyl-tRNA synthetase family.</text>
</comment>
<dbReference type="InterPro" id="IPR002318">
    <property type="entry name" value="Ala-tRNA-lgiase_IIc"/>
</dbReference>
<dbReference type="Gene3D" id="3.10.310.40">
    <property type="match status" value="1"/>
</dbReference>
<dbReference type="EC" id="6.1.1.7" evidence="12"/>
<dbReference type="HAMAP" id="MF_00036_A">
    <property type="entry name" value="Ala_tRNA_synth_A"/>
    <property type="match status" value="1"/>
</dbReference>
<comment type="caution">
    <text evidence="15">The sequence shown here is derived from an EMBL/GenBank/DDBJ whole genome shotgun (WGS) entry which is preliminary data.</text>
</comment>
<dbReference type="GO" id="GO:0006419">
    <property type="term" value="P:alanyl-tRNA aminoacylation"/>
    <property type="evidence" value="ECO:0007669"/>
    <property type="project" value="UniProtKB-UniRule"/>
</dbReference>
<dbReference type="InterPro" id="IPR012947">
    <property type="entry name" value="tRNA_SAD"/>
</dbReference>
<evidence type="ECO:0000313" key="14">
    <source>
        <dbReference type="EMBL" id="HGL41571.1"/>
    </source>
</evidence>
<feature type="binding site" evidence="12">
    <location>
        <position position="594"/>
    </location>
    <ligand>
        <name>Zn(2+)</name>
        <dbReference type="ChEBI" id="CHEBI:29105"/>
    </ligand>
</feature>
<dbReference type="GO" id="GO:0002161">
    <property type="term" value="F:aminoacyl-tRNA deacylase activity"/>
    <property type="evidence" value="ECO:0007669"/>
    <property type="project" value="UniProtKB-ARBA"/>
</dbReference>
<dbReference type="InterPro" id="IPR045864">
    <property type="entry name" value="aa-tRNA-synth_II/BPL/LPL"/>
</dbReference>
<feature type="binding site" evidence="12">
    <location>
        <position position="698"/>
    </location>
    <ligand>
        <name>Zn(2+)</name>
        <dbReference type="ChEBI" id="CHEBI:29105"/>
    </ligand>
</feature>
<accession>A0A7C4E0B7</accession>
<dbReference type="GO" id="GO:0004813">
    <property type="term" value="F:alanine-tRNA ligase activity"/>
    <property type="evidence" value="ECO:0007669"/>
    <property type="project" value="UniProtKB-UniRule"/>
</dbReference>
<comment type="cofactor">
    <cofactor evidence="12">
        <name>Zn(2+)</name>
        <dbReference type="ChEBI" id="CHEBI:29105"/>
    </cofactor>
    <text evidence="12">Binds 1 zinc ion per subunit.</text>
</comment>
<dbReference type="SUPFAM" id="SSF55681">
    <property type="entry name" value="Class II aaRS and biotin synthetases"/>
    <property type="match status" value="1"/>
</dbReference>
<dbReference type="InterPro" id="IPR022429">
    <property type="entry name" value="Ala-tRNA_lgiase_arc"/>
</dbReference>
<keyword evidence="8 12" id="KW-0067">ATP-binding</keyword>
<name>A0A7C4E0B7_CALS0</name>
<dbReference type="Gene3D" id="3.30.54.20">
    <property type="match status" value="1"/>
</dbReference>
<dbReference type="InterPro" id="IPR018165">
    <property type="entry name" value="Ala-tRNA-synth_IIc_core"/>
</dbReference>
<dbReference type="NCBIfam" id="TIGR00344">
    <property type="entry name" value="alaS"/>
    <property type="match status" value="1"/>
</dbReference>
<dbReference type="Pfam" id="PF01411">
    <property type="entry name" value="tRNA-synt_2c"/>
    <property type="match status" value="1"/>
</dbReference>
<proteinExistence type="inferred from homology"/>
<evidence type="ECO:0000313" key="15">
    <source>
        <dbReference type="EMBL" id="HGN89660.1"/>
    </source>
</evidence>
<dbReference type="InterPro" id="IPR018162">
    <property type="entry name" value="Ala-tRNA-ligase_IIc_anticod-bd"/>
</dbReference>
<dbReference type="GO" id="GO:0000049">
    <property type="term" value="F:tRNA binding"/>
    <property type="evidence" value="ECO:0007669"/>
    <property type="project" value="UniProtKB-KW"/>
</dbReference>
<comment type="domain">
    <text evidence="12">Consists of three domains; the N-terminal catalytic domain, the editing domain and the C-terminal C-Ala domain. The editing domain removes incorrectly charged amino acids, while the C-Ala domain, along with tRNA(Ala), serves as a bridge to cooperatively bring together the editing and aminoacylation centers thus stimulating deacylation of misacylated tRNAs.</text>
</comment>
<evidence type="ECO:0000256" key="9">
    <source>
        <dbReference type="ARBA" id="ARBA00022884"/>
    </source>
</evidence>
<reference evidence="15" key="1">
    <citation type="journal article" date="2020" name="mSystems">
        <title>Genome- and Community-Level Interaction Insights into Carbon Utilization and Element Cycling Functions of Hydrothermarchaeota in Hydrothermal Sediment.</title>
        <authorList>
            <person name="Zhou Z."/>
            <person name="Liu Y."/>
            <person name="Xu W."/>
            <person name="Pan J."/>
            <person name="Luo Z.H."/>
            <person name="Li M."/>
        </authorList>
    </citation>
    <scope>NUCLEOTIDE SEQUENCE [LARGE SCALE GENOMIC DNA]</scope>
    <source>
        <strain evidence="16">SpSt-1073</strain>
        <strain evidence="15">SpSt-613</strain>
        <strain evidence="14">SpSt-669</strain>
    </source>
</reference>
<comment type="function">
    <text evidence="12">Catalyzes the attachment of alanine to tRNA(Ala) in a two-step reaction: alanine is first activated by ATP to form Ala-AMP and then transferred to the acceptor end of tRNA(Ala). Also edits incorrectly charged Ser-tRNA(Ala) and Gly-tRNA(Ala) via its editing domain.</text>
</comment>
<dbReference type="InterPro" id="IPR009000">
    <property type="entry name" value="Transl_B-barrel_sf"/>
</dbReference>
<evidence type="ECO:0000256" key="7">
    <source>
        <dbReference type="ARBA" id="ARBA00022833"/>
    </source>
</evidence>
<dbReference type="NCBIfam" id="TIGR03683">
    <property type="entry name" value="A-tRNA_syn_arch"/>
    <property type="match status" value="1"/>
</dbReference>
<dbReference type="Pfam" id="PF07973">
    <property type="entry name" value="tRNA_SAD"/>
    <property type="match status" value="1"/>
</dbReference>
<dbReference type="GO" id="GO:0005737">
    <property type="term" value="C:cytoplasm"/>
    <property type="evidence" value="ECO:0007669"/>
    <property type="project" value="UniProtKB-SubCell"/>
</dbReference>
<dbReference type="Gene3D" id="3.30.980.10">
    <property type="entry name" value="Threonyl-trna Synthetase, Chain A, domain 2"/>
    <property type="match status" value="1"/>
</dbReference>
<dbReference type="PROSITE" id="PS50860">
    <property type="entry name" value="AA_TRNA_LIGASE_II_ALA"/>
    <property type="match status" value="1"/>
</dbReference>
<dbReference type="PRINTS" id="PR00980">
    <property type="entry name" value="TRNASYNTHALA"/>
</dbReference>
<keyword evidence="11 12" id="KW-0030">Aminoacyl-tRNA synthetase</keyword>
<dbReference type="InterPro" id="IPR050058">
    <property type="entry name" value="Ala-tRNA_ligase"/>
</dbReference>
<dbReference type="Gene3D" id="3.30.930.10">
    <property type="entry name" value="Bira Bifunctional Protein, Domain 2"/>
    <property type="match status" value="1"/>
</dbReference>
<dbReference type="Gene3D" id="6.10.250.550">
    <property type="match status" value="1"/>
</dbReference>
<keyword evidence="3 12" id="KW-0820">tRNA-binding</keyword>
<keyword evidence="10 12" id="KW-0648">Protein biosynthesis</keyword>
<feature type="domain" description="Alanyl-transfer RNA synthetases family profile" evidence="13">
    <location>
        <begin position="60"/>
        <end position="741"/>
    </location>
</feature>
<evidence type="ECO:0000256" key="8">
    <source>
        <dbReference type="ARBA" id="ARBA00022840"/>
    </source>
</evidence>
<evidence type="ECO:0000256" key="2">
    <source>
        <dbReference type="ARBA" id="ARBA00022490"/>
    </source>
</evidence>
<dbReference type="GO" id="GO:0005524">
    <property type="term" value="F:ATP binding"/>
    <property type="evidence" value="ECO:0007669"/>
    <property type="project" value="UniProtKB-UniRule"/>
</dbReference>
<dbReference type="SUPFAM" id="SSF50447">
    <property type="entry name" value="Translation proteins"/>
    <property type="match status" value="1"/>
</dbReference>
<keyword evidence="5 12" id="KW-0479">Metal-binding</keyword>
<evidence type="ECO:0000256" key="10">
    <source>
        <dbReference type="ARBA" id="ARBA00022917"/>
    </source>
</evidence>
<evidence type="ECO:0000313" key="16">
    <source>
        <dbReference type="EMBL" id="HHN51963.1"/>
    </source>
</evidence>
<keyword evidence="7 12" id="KW-0862">Zinc</keyword>
<keyword evidence="9 12" id="KW-0694">RNA-binding</keyword>
<feature type="binding site" evidence="12">
    <location>
        <position position="598"/>
    </location>
    <ligand>
        <name>Zn(2+)</name>
        <dbReference type="ChEBI" id="CHEBI:29105"/>
    </ligand>
</feature>
<dbReference type="EMBL" id="DTAD01000011">
    <property type="protein sequence ID" value="HGN89660.1"/>
    <property type="molecule type" value="Genomic_DNA"/>
</dbReference>
<dbReference type="EMBL" id="DTCM01000093">
    <property type="protein sequence ID" value="HGL41571.1"/>
    <property type="molecule type" value="Genomic_DNA"/>
</dbReference>
<dbReference type="SMART" id="SM00863">
    <property type="entry name" value="tRNA_SAD"/>
    <property type="match status" value="1"/>
</dbReference>
<sequence length="909" mass="102242">MPYDEHEYRLEFFIQNGFVRNRCRVCGEFFWSLDPGRDVCGESPCVEYSFLEKKYCSKPLSVREAREGFIEFFAQRGHAPIKPYPIVARWRTDLYLTDASIVDFQPWVTNGIAPPPANPLVISQPCARLVDLDKIGLTFGRHLTVFEMGGHHAFNYPDKKIYWKSETAEYCQEFMTSVLGIPADELVYKESWWAGGGNEGPCLEVIAGGLELATLVFMQFKTLDGERAETPIKTVDTGYGIERLAWFSQQTPSAFDAIYGELLAKVRELIPVNRPDEELLIKYAKYTGLVKPGADATVSELRRRVASMAGISVETVNEQIVPYEKVYQALDYSKAIAFIVAEGVVPSNVKTGYLARLLIRRAYRLLRTVDAEEKLLDLVDLQISYWEKDFPHLSEMREEVLDIVGHEVNKFRETIKRGTETVLRELRETKEISVEKLIQYYDDKGLTPDIVAEAAAKQGVNVTIPENFYELVASRHLREKPVKTTSQHQIDVSSYPKTRKLYYEQPNSYSFRAKVLGVENGYVILDATLFYPEGGGAVGDRGTLVCRDKVCTVVDTQILDDVVVHRVEGPVPDVGEEVEGYVDAERRQAIVRHHTATHILLGAVRRVLGKHAWQAGARKEPEKGRLDFYHHKRLTLEQIREIEKLANRVVARRIPVRIEWMNRNAAEETYGFGLYQGGEVPLGVIRVVEIPGWDAEACGGIHCENTEDVGLIKIVSSERIQDGVERIEFVAGPANLHRYQDMETMLHEVAEKLQAPVEDIPKKIAELDENLRILRKTVKTLSEKLIVYRAAEIRSVGISVDRLLLYISEEEYDDEEYLIKLAAEIVKIEKPAVALAYAGTPSAKVVAVANDKAVEAGVNVGEVLRRFLQLAGGGGGGSRTLGRGAAPTETLVSNLPELSNLLRNTRGPR</sequence>
<dbReference type="InterPro" id="IPR018164">
    <property type="entry name" value="Ala-tRNA-synth_IIc_N"/>
</dbReference>
<evidence type="ECO:0000256" key="5">
    <source>
        <dbReference type="ARBA" id="ARBA00022723"/>
    </source>
</evidence>
<comment type="subcellular location">
    <subcellularLocation>
        <location evidence="12">Cytoplasm</location>
    </subcellularLocation>
</comment>
<dbReference type="PANTHER" id="PTHR11777">
    <property type="entry name" value="ALANYL-TRNA SYNTHETASE"/>
    <property type="match status" value="1"/>
</dbReference>
<dbReference type="EMBL" id="DRXG01000026">
    <property type="protein sequence ID" value="HHN51963.1"/>
    <property type="molecule type" value="Genomic_DNA"/>
</dbReference>
<feature type="binding site" evidence="12">
    <location>
        <position position="702"/>
    </location>
    <ligand>
        <name>Zn(2+)</name>
        <dbReference type="ChEBI" id="CHEBI:29105"/>
    </ligand>
</feature>
<evidence type="ECO:0000259" key="13">
    <source>
        <dbReference type="PROSITE" id="PS50860"/>
    </source>
</evidence>
<comment type="catalytic activity">
    <reaction evidence="12">
        <text>tRNA(Ala) + L-alanine + ATP = L-alanyl-tRNA(Ala) + AMP + diphosphate</text>
        <dbReference type="Rhea" id="RHEA:12540"/>
        <dbReference type="Rhea" id="RHEA-COMP:9657"/>
        <dbReference type="Rhea" id="RHEA-COMP:9923"/>
        <dbReference type="ChEBI" id="CHEBI:30616"/>
        <dbReference type="ChEBI" id="CHEBI:33019"/>
        <dbReference type="ChEBI" id="CHEBI:57972"/>
        <dbReference type="ChEBI" id="CHEBI:78442"/>
        <dbReference type="ChEBI" id="CHEBI:78497"/>
        <dbReference type="ChEBI" id="CHEBI:456215"/>
        <dbReference type="EC" id="6.1.1.7"/>
    </reaction>
</comment>
<gene>
    <name evidence="12" type="primary">alaS</name>
    <name evidence="16" type="ORF">ENM30_01475</name>
    <name evidence="15" type="ORF">ENT82_00810</name>
    <name evidence="14" type="ORF">ENU43_07925</name>
</gene>
<protein>
    <recommendedName>
        <fullName evidence="12">Alanine--tRNA ligase</fullName>
        <ecNumber evidence="12">6.1.1.7</ecNumber>
    </recommendedName>
    <alternativeName>
        <fullName evidence="12">Alanyl-tRNA synthetase</fullName>
        <shortName evidence="12">AlaRS</shortName>
    </alternativeName>
</protein>
<keyword evidence="4 12" id="KW-0436">Ligase</keyword>
<dbReference type="SUPFAM" id="SSF55186">
    <property type="entry name" value="ThrRS/AlaRS common domain"/>
    <property type="match status" value="1"/>
</dbReference>
<dbReference type="InterPro" id="IPR018163">
    <property type="entry name" value="Thr/Ala-tRNA-synth_IIc_edit"/>
</dbReference>